<name>A0AAV6Y5E6_9LAMI</name>
<dbReference type="Proteomes" id="UP000826271">
    <property type="component" value="Unassembled WGS sequence"/>
</dbReference>
<evidence type="ECO:0000256" key="4">
    <source>
        <dbReference type="ARBA" id="ARBA00023157"/>
    </source>
</evidence>
<comment type="caution">
    <text evidence="7">The sequence shown here is derived from an EMBL/GenBank/DDBJ whole genome shotgun (WGS) entry which is preliminary data.</text>
</comment>
<reference evidence="7" key="1">
    <citation type="submission" date="2019-10" db="EMBL/GenBank/DDBJ databases">
        <authorList>
            <person name="Zhang R."/>
            <person name="Pan Y."/>
            <person name="Wang J."/>
            <person name="Ma R."/>
            <person name="Yu S."/>
        </authorList>
    </citation>
    <scope>NUCLEOTIDE SEQUENCE</scope>
    <source>
        <strain evidence="7">LA-IB0</strain>
        <tissue evidence="7">Leaf</tissue>
    </source>
</reference>
<evidence type="ECO:0000256" key="1">
    <source>
        <dbReference type="ARBA" id="ARBA00004613"/>
    </source>
</evidence>
<feature type="domain" description="Knottins-like" evidence="6">
    <location>
        <begin position="33"/>
        <end position="81"/>
    </location>
</feature>
<keyword evidence="2" id="KW-0964">Secreted</keyword>
<sequence length="81" mass="9049">MAASLSHRLFVLVIFILLLVLLTGEIKVAESRLCQRRSKTWTGFCGSSSNCDNQCKSWEHASHGACHAQFPGFACFCYFNC</sequence>
<organism evidence="7 8">
    <name type="scientific">Buddleja alternifolia</name>
    <dbReference type="NCBI Taxonomy" id="168488"/>
    <lineage>
        <taxon>Eukaryota</taxon>
        <taxon>Viridiplantae</taxon>
        <taxon>Streptophyta</taxon>
        <taxon>Embryophyta</taxon>
        <taxon>Tracheophyta</taxon>
        <taxon>Spermatophyta</taxon>
        <taxon>Magnoliopsida</taxon>
        <taxon>eudicotyledons</taxon>
        <taxon>Gunneridae</taxon>
        <taxon>Pentapetalae</taxon>
        <taxon>asterids</taxon>
        <taxon>lamiids</taxon>
        <taxon>Lamiales</taxon>
        <taxon>Scrophulariaceae</taxon>
        <taxon>Buddlejeae</taxon>
        <taxon>Buddleja</taxon>
    </lineage>
</organism>
<keyword evidence="3 5" id="KW-0732">Signal</keyword>
<protein>
    <recommendedName>
        <fullName evidence="6">Knottins-like domain-containing protein</fullName>
    </recommendedName>
</protein>
<evidence type="ECO:0000313" key="8">
    <source>
        <dbReference type="Proteomes" id="UP000826271"/>
    </source>
</evidence>
<dbReference type="GO" id="GO:0005576">
    <property type="term" value="C:extracellular region"/>
    <property type="evidence" value="ECO:0007669"/>
    <property type="project" value="UniProtKB-SubCell"/>
</dbReference>
<dbReference type="PANTHER" id="PTHR33147:SF46">
    <property type="entry name" value="DEFENSIN-LIKE PROTEIN 19"/>
    <property type="match status" value="1"/>
</dbReference>
<evidence type="ECO:0000256" key="2">
    <source>
        <dbReference type="ARBA" id="ARBA00022525"/>
    </source>
</evidence>
<dbReference type="Pfam" id="PF00304">
    <property type="entry name" value="Gamma-thionin"/>
    <property type="match status" value="1"/>
</dbReference>
<feature type="signal peptide" evidence="5">
    <location>
        <begin position="1"/>
        <end position="31"/>
    </location>
</feature>
<dbReference type="GO" id="GO:0006952">
    <property type="term" value="P:defense response"/>
    <property type="evidence" value="ECO:0007669"/>
    <property type="project" value="InterPro"/>
</dbReference>
<comment type="subcellular location">
    <subcellularLocation>
        <location evidence="1">Secreted</location>
    </subcellularLocation>
</comment>
<accession>A0AAV6Y5E6</accession>
<evidence type="ECO:0000256" key="3">
    <source>
        <dbReference type="ARBA" id="ARBA00022729"/>
    </source>
</evidence>
<dbReference type="PANTHER" id="PTHR33147">
    <property type="entry name" value="DEFENSIN-LIKE PROTEIN 1"/>
    <property type="match status" value="1"/>
</dbReference>
<dbReference type="Gene3D" id="3.30.30.10">
    <property type="entry name" value="Knottin, scorpion toxin-like"/>
    <property type="match status" value="1"/>
</dbReference>
<keyword evidence="4" id="KW-1015">Disulfide bond</keyword>
<dbReference type="InterPro" id="IPR003614">
    <property type="entry name" value="Knottins"/>
</dbReference>
<evidence type="ECO:0000313" key="7">
    <source>
        <dbReference type="EMBL" id="KAG8389928.1"/>
    </source>
</evidence>
<dbReference type="PROSITE" id="PS00940">
    <property type="entry name" value="GAMMA_THIONIN"/>
    <property type="match status" value="1"/>
</dbReference>
<evidence type="ECO:0000256" key="5">
    <source>
        <dbReference type="SAM" id="SignalP"/>
    </source>
</evidence>
<proteinExistence type="predicted"/>
<keyword evidence="8" id="KW-1185">Reference proteome</keyword>
<dbReference type="AlphaFoldDB" id="A0AAV6Y5E6"/>
<evidence type="ECO:0000259" key="6">
    <source>
        <dbReference type="SMART" id="SM00505"/>
    </source>
</evidence>
<dbReference type="EMBL" id="WHWC01000001">
    <property type="protein sequence ID" value="KAG8389928.1"/>
    <property type="molecule type" value="Genomic_DNA"/>
</dbReference>
<dbReference type="InterPro" id="IPR008176">
    <property type="entry name" value="Defensin_plant"/>
</dbReference>
<gene>
    <name evidence="7" type="ORF">BUALT_Bualt01G0029900</name>
</gene>
<feature type="chain" id="PRO_5043473589" description="Knottins-like domain-containing protein" evidence="5">
    <location>
        <begin position="32"/>
        <end position="81"/>
    </location>
</feature>
<dbReference type="SUPFAM" id="SSF57095">
    <property type="entry name" value="Scorpion toxin-like"/>
    <property type="match status" value="1"/>
</dbReference>
<dbReference type="InterPro" id="IPR036574">
    <property type="entry name" value="Scorpion_toxin-like_sf"/>
</dbReference>
<dbReference type="CDD" id="cd00107">
    <property type="entry name" value="Knot1"/>
    <property type="match status" value="1"/>
</dbReference>
<dbReference type="SMART" id="SM00505">
    <property type="entry name" value="Knot1"/>
    <property type="match status" value="1"/>
</dbReference>